<dbReference type="Proteomes" id="UP001057402">
    <property type="component" value="Chromosome 8"/>
</dbReference>
<protein>
    <submittedName>
        <fullName evidence="1">Uncharacterized protein</fullName>
    </submittedName>
</protein>
<evidence type="ECO:0000313" key="1">
    <source>
        <dbReference type="EMBL" id="KAI4330722.1"/>
    </source>
</evidence>
<dbReference type="EMBL" id="CM042887">
    <property type="protein sequence ID" value="KAI4330722.1"/>
    <property type="molecule type" value="Genomic_DNA"/>
</dbReference>
<proteinExistence type="predicted"/>
<keyword evidence="2" id="KW-1185">Reference proteome</keyword>
<evidence type="ECO:0000313" key="2">
    <source>
        <dbReference type="Proteomes" id="UP001057402"/>
    </source>
</evidence>
<sequence>MEWAKAQQIEVNVDLVAAAKRQLVFLAAVDRNRCLYDGPVLRRAIYRYNSLWLPLLAKHSVSPLIEGTLVVPLDCEWIWHCHRLNPVRYKSDCEKLYGGVLDNSGVVSSTLGTPIEGTKEVWTRLYPGECYELDLTADFPPEFSEDISSLENHTSYDLVSAVRRQIPFTYQVSRPHMSHDLFLEEALTRYKGFLYLIKRNKENSISRFCVPTYDIDLMWHSHQLHPASYCKDLIKLLGKVLEHDDTDSDRSKGKKLDVGFSETTKQWEETFCRRYSKAGAMYRGAAPSSVSATPYLFENESKRLDCKDDHLKLKPRVPETKSVEVFLQILGVQNLPDELKGRITVSFSKSQPDSFFNVKQKRSVMFESGEKIFSSFLCEPKGDILFDLLSSDIPSHLPIRRGAKVLGSASLSLEDYLVPISKLSDERWLQLSPPPGHASPKTISLHVAVSFTVPCPAPYVLHMAHSRLFSKVSCIFPLPGIGQHTRRCTSVVTDSGTEIITIQMRSFKKKVGGQTSSVKEVIQMLESSETCSLAESHGSGWSLLDARWSLVFKETLATDSHFCELNGDRMVKLFWGRKLGFEPRHGEKDAAERGFMTAVEFSKTYPYGEAVILIDVKYGTVVVKDERLVLIAVLLAFILSDSSARRRFNGTVANDERLNTTGKEIAPTIQLENRIGSPVKGKPEFDVDVWRKTEPIPGVPIMSAGSCGGCGGGCGSGCGNTARASGCGSGCGGGCGSGCGNMVKGGGGCGGCGGGGCGDGVKSGGCGGCGGGGCGTMVKSSGCGGCGAGGCGSCGAATGRVAVAAPVGA</sequence>
<name>A0ACB9N4G0_9MYRT</name>
<accession>A0ACB9N4G0</accession>
<comment type="caution">
    <text evidence="1">The sequence shown here is derived from an EMBL/GenBank/DDBJ whole genome shotgun (WGS) entry which is preliminary data.</text>
</comment>
<gene>
    <name evidence="1" type="ORF">MLD38_028981</name>
</gene>
<reference evidence="2" key="1">
    <citation type="journal article" date="2023" name="Front. Plant Sci.">
        <title>Chromosomal-level genome assembly of Melastoma candidum provides insights into trichome evolution.</title>
        <authorList>
            <person name="Zhong Y."/>
            <person name="Wu W."/>
            <person name="Sun C."/>
            <person name="Zou P."/>
            <person name="Liu Y."/>
            <person name="Dai S."/>
            <person name="Zhou R."/>
        </authorList>
    </citation>
    <scope>NUCLEOTIDE SEQUENCE [LARGE SCALE GENOMIC DNA]</scope>
</reference>
<organism evidence="1 2">
    <name type="scientific">Melastoma candidum</name>
    <dbReference type="NCBI Taxonomy" id="119954"/>
    <lineage>
        <taxon>Eukaryota</taxon>
        <taxon>Viridiplantae</taxon>
        <taxon>Streptophyta</taxon>
        <taxon>Embryophyta</taxon>
        <taxon>Tracheophyta</taxon>
        <taxon>Spermatophyta</taxon>
        <taxon>Magnoliopsida</taxon>
        <taxon>eudicotyledons</taxon>
        <taxon>Gunneridae</taxon>
        <taxon>Pentapetalae</taxon>
        <taxon>rosids</taxon>
        <taxon>malvids</taxon>
        <taxon>Myrtales</taxon>
        <taxon>Melastomataceae</taxon>
        <taxon>Melastomatoideae</taxon>
        <taxon>Melastomateae</taxon>
        <taxon>Melastoma</taxon>
    </lineage>
</organism>